<comment type="caution">
    <text evidence="11">The sequence shown here is derived from an EMBL/GenBank/DDBJ whole genome shotgun (WGS) entry which is preliminary data.</text>
</comment>
<keyword evidence="4" id="KW-0282">Flagellum</keyword>
<evidence type="ECO:0000256" key="6">
    <source>
        <dbReference type="ARBA" id="ARBA00023273"/>
    </source>
</evidence>
<dbReference type="InterPro" id="IPR056305">
    <property type="entry name" value="Ig_CFAP65_10th"/>
</dbReference>
<name>A0A507C059_9FUNG</name>
<dbReference type="InterPro" id="IPR056344">
    <property type="entry name" value="Ig_CFAP65-like_9th"/>
</dbReference>
<keyword evidence="6" id="KW-0966">Cell projection</keyword>
<keyword evidence="12" id="KW-1185">Reference proteome</keyword>
<evidence type="ECO:0000256" key="1">
    <source>
        <dbReference type="ARBA" id="ARBA00004230"/>
    </source>
</evidence>
<dbReference type="STRING" id="286115.A0A507C059"/>
<comment type="subcellular location">
    <subcellularLocation>
        <location evidence="1">Cell projection</location>
        <location evidence="1">Cilium</location>
        <location evidence="1">Flagellum</location>
    </subcellularLocation>
    <subcellularLocation>
        <location evidence="2">Cytoplasm</location>
    </subcellularLocation>
</comment>
<keyword evidence="5" id="KW-0969">Cilium</keyword>
<dbReference type="Pfam" id="PF24816">
    <property type="entry name" value="Ig_CFAP65__9th"/>
    <property type="match status" value="1"/>
</dbReference>
<feature type="domain" description="CFAP65-like ninth Ig-like" evidence="10">
    <location>
        <begin position="1010"/>
        <end position="1163"/>
    </location>
</feature>
<evidence type="ECO:0000256" key="4">
    <source>
        <dbReference type="ARBA" id="ARBA00022846"/>
    </source>
</evidence>
<dbReference type="Pfam" id="PF24507">
    <property type="entry name" value="Ig_CFAP65_4th"/>
    <property type="match status" value="1"/>
</dbReference>
<evidence type="ECO:0000313" key="11">
    <source>
        <dbReference type="EMBL" id="TPX31444.1"/>
    </source>
</evidence>
<feature type="domain" description="CFAP65 fourth Ig-like" evidence="9">
    <location>
        <begin position="373"/>
        <end position="466"/>
    </location>
</feature>
<dbReference type="GO" id="GO:0005737">
    <property type="term" value="C:cytoplasm"/>
    <property type="evidence" value="ECO:0007669"/>
    <property type="project" value="UniProtKB-SubCell"/>
</dbReference>
<dbReference type="SUPFAM" id="SSF49354">
    <property type="entry name" value="PapD-like"/>
    <property type="match status" value="1"/>
</dbReference>
<dbReference type="EMBL" id="QEAN01000617">
    <property type="protein sequence ID" value="TPX31444.1"/>
    <property type="molecule type" value="Genomic_DNA"/>
</dbReference>
<dbReference type="InterPro" id="IPR013783">
    <property type="entry name" value="Ig-like_fold"/>
</dbReference>
<dbReference type="PANTHER" id="PTHR46127">
    <property type="entry name" value="CILIA- AND FLAGELLA-ASSOCIATED PROTEIN 65"/>
    <property type="match status" value="1"/>
</dbReference>
<keyword evidence="3" id="KW-0963">Cytoplasm</keyword>
<dbReference type="InterPro" id="IPR052614">
    <property type="entry name" value="CFAP65"/>
</dbReference>
<dbReference type="InterPro" id="IPR053879">
    <property type="entry name" value="HYDIN_VesB_CFA65-like_Ig"/>
</dbReference>
<evidence type="ECO:0000313" key="12">
    <source>
        <dbReference type="Proteomes" id="UP000317494"/>
    </source>
</evidence>
<dbReference type="Pfam" id="PF22544">
    <property type="entry name" value="HYDIN_VesB_CFA65-like_Ig"/>
    <property type="match status" value="1"/>
</dbReference>
<proteinExistence type="predicted"/>
<reference evidence="11 12" key="1">
    <citation type="journal article" date="2019" name="Sci. Rep.">
        <title>Comparative genomics of chytrid fungi reveal insights into the obligate biotrophic and pathogenic lifestyle of Synchytrium endobioticum.</title>
        <authorList>
            <person name="van de Vossenberg B.T.L.H."/>
            <person name="Warris S."/>
            <person name="Nguyen H.D.T."/>
            <person name="van Gent-Pelzer M.P.E."/>
            <person name="Joly D.L."/>
            <person name="van de Geest H.C."/>
            <person name="Bonants P.J.M."/>
            <person name="Smith D.S."/>
            <person name="Levesque C.A."/>
            <person name="van der Lee T.A.J."/>
        </authorList>
    </citation>
    <scope>NUCLEOTIDE SEQUENCE [LARGE SCALE GENOMIC DNA]</scope>
    <source>
        <strain evidence="11 12">MB42</strain>
    </source>
</reference>
<evidence type="ECO:0000259" key="9">
    <source>
        <dbReference type="Pfam" id="PF24507"/>
    </source>
</evidence>
<evidence type="ECO:0000259" key="8">
    <source>
        <dbReference type="Pfam" id="PF24291"/>
    </source>
</evidence>
<evidence type="ECO:0000259" key="7">
    <source>
        <dbReference type="Pfam" id="PF22544"/>
    </source>
</evidence>
<dbReference type="InterPro" id="IPR058536">
    <property type="entry name" value="Ig_CFAP65_4th"/>
</dbReference>
<feature type="domain" description="HYDIN/VesB/CFA65-like Ig-like" evidence="7">
    <location>
        <begin position="151"/>
        <end position="231"/>
    </location>
</feature>
<evidence type="ECO:0008006" key="13">
    <source>
        <dbReference type="Google" id="ProtNLM"/>
    </source>
</evidence>
<evidence type="ECO:0000259" key="10">
    <source>
        <dbReference type="Pfam" id="PF24816"/>
    </source>
</evidence>
<dbReference type="GO" id="GO:0031514">
    <property type="term" value="C:motile cilium"/>
    <property type="evidence" value="ECO:0007669"/>
    <property type="project" value="UniProtKB-SubCell"/>
</dbReference>
<dbReference type="Pfam" id="PF24291">
    <property type="entry name" value="Ig_CFAP65"/>
    <property type="match status" value="1"/>
</dbReference>
<feature type="domain" description="CFAP65 tenth Ig-like" evidence="8">
    <location>
        <begin position="1181"/>
        <end position="1296"/>
    </location>
</feature>
<gene>
    <name evidence="11" type="ORF">SeMB42_g07759</name>
</gene>
<dbReference type="VEuPathDB" id="FungiDB:SeMB42_g07759"/>
<dbReference type="PANTHER" id="PTHR46127:SF1">
    <property type="entry name" value="CILIA- AND FLAGELLA-ASSOCIATED PROTEIN 65"/>
    <property type="match status" value="1"/>
</dbReference>
<dbReference type="Proteomes" id="UP000317494">
    <property type="component" value="Unassembled WGS sequence"/>
</dbReference>
<organism evidence="11 12">
    <name type="scientific">Synchytrium endobioticum</name>
    <dbReference type="NCBI Taxonomy" id="286115"/>
    <lineage>
        <taxon>Eukaryota</taxon>
        <taxon>Fungi</taxon>
        <taxon>Fungi incertae sedis</taxon>
        <taxon>Chytridiomycota</taxon>
        <taxon>Chytridiomycota incertae sedis</taxon>
        <taxon>Chytridiomycetes</taxon>
        <taxon>Synchytriales</taxon>
        <taxon>Synchytriaceae</taxon>
        <taxon>Synchytrium</taxon>
    </lineage>
</organism>
<evidence type="ECO:0000256" key="2">
    <source>
        <dbReference type="ARBA" id="ARBA00004496"/>
    </source>
</evidence>
<evidence type="ECO:0000256" key="3">
    <source>
        <dbReference type="ARBA" id="ARBA00022490"/>
    </source>
</evidence>
<sequence>MGPIVDASSNGRISPSKAHHQLAPLTISIGNTNNNPPYKLLAGREQRQKIFGLDCIDSVTFEQWQPGQEYVKALTVKNVGMGQLKIIFSPPKGTSFSIDQPKMATLSTGTTLSIPIRFSPAKHERYHDTVEFMTACGTFIVDLIGALPQHKLVFVERIDFGYCPIRETTTKSIQVTNNGPLPSYFIWNTNEDSPFRILSSETGILHPGESMNVGIGFCPEDASVFDACIVCCFGDRDKWDCSRKTKLLKVRGVGKYSYVRVRHDVKTIAFGDALAGSVLEKLVMLDNLSTVPANFTIHLTHSQSSIMSAFSVLPTQGCIGPRSSVKIRMVFSPKIILQKCAETVNVQIASGTGLQLTCTGQSIASKVSLGTNVINFGDVPTNHTVSKCLALKNSSAGHVSFQFTLDGTGVFKVDRACGVLEPHQSIIVTVRFLANDSFSYYRRVYCLLTSHDALVLDLLATSYNETIKPPLSITPTHLEAFQKRLHNGLWMYHPDELKDMLQQEVIQYKDNYLSYIEVPRDLDLGLRSDAPCEGSEILSEYYNETLMGVKLANISESVVNFGSSLAKGFMPQKVVRLSNNTKGNVTGLWTIPSNGSFNVEPRRFDVKSQDVTDFRILFSPGSTPNELYSAELECFLSFAATKLLDEKTVTPSWCTKVAVTGNTFDGNAPAGQVNFSQTRIQFPGTHVERSVFTTVDISNPTAQAIIFSMEDISGAPATSALGPVLSIKPRQCVLNPEGRRLLVARFVPADPIPYSTQLISVVNDRPISGQTLTLDGSGHFAKLSLSTGSCLTFRPVLLGTTATQDIVLKNESQIVVDYKWPLPETAIAIEPSSGQIVPNECRTLKCSFTPSAVANFDITLSCRFGHSLSERPPWPDHPQNYVNTLALNIKGTGAIGKIISDPMLIDFGPVLINKVAEQEVRIFNPTECEVMFGLHVVKVGGSGDDCEFHIETYTSVLYSRAYSSIRIRVIPKKSVESRFRVLYQVKGIGNRHDAAKMLKLTDVVISGVLPLAQIMDIRSYDLSKSALWRMFNVDKFNQSIEKGEPDVHEESVGLVHFDFGASFHESSPSIVYIRLRNTGIVPVHWSFSLPSHTDVQPESWVNVADQTEEEAQQTFVVEHGLFDISPNNGTLVPSEETIIEFVYNHREVGTHSLPCVFRLSNGNASAGHELLAVVIGHTVSPVQKYAHVPSAAYEFQPVAVNAMRPPVQTFEIPNHGLVSWKYKIDQSVFDKIKHDHYGFEVLSCLQLSGSVNPGESARIPFIFRPAEAKHYIFGISIQFDDGSTRVVTVSGHGIAQYSQGDNFKRHKRTDHGDPIPSTRSIELQHQLAAISVDRLNFGHVPLGAILKQIVVIQSQPSQRMSLRFNWEIPSCSGLECLVISPANGILNPGGSVICKLVMTVDQQPRILDTDLVCLLFSDQDSKASTDGATTSLHDKVPFVGSRDYGVRSSRVDLRTIKYRPLPPISNSIADLNEPDDDARLPASTSTPICRLYVGLAFHSHCAEEFNSLYSGFEKCFFGPISSPPSRLPCLPSSSTYAVFKHMIDGMLDDIMQELDSERLVKSLVSDDDLPFFAQVATAASNGVYAVAEEEQGDETDDDVDHVERVLRHVLLDAALQGCGPISNGLVSHSAIMPIDRPNSKD</sequence>
<dbReference type="Gene3D" id="2.60.40.10">
    <property type="entry name" value="Immunoglobulins"/>
    <property type="match status" value="10"/>
</dbReference>
<accession>A0A507C059</accession>
<dbReference type="InterPro" id="IPR008962">
    <property type="entry name" value="PapD-like_sf"/>
</dbReference>
<evidence type="ECO:0000256" key="5">
    <source>
        <dbReference type="ARBA" id="ARBA00023069"/>
    </source>
</evidence>
<protein>
    <recommendedName>
        <fullName evidence="13">Abnormal spindle-like microcephaly-associated protein ASH domain-containing protein</fullName>
    </recommendedName>
</protein>